<gene>
    <name evidence="3" type="ORF">QE382_003914</name>
</gene>
<feature type="region of interest" description="Disordered" evidence="1">
    <location>
        <begin position="23"/>
        <end position="49"/>
    </location>
</feature>
<evidence type="ECO:0000313" key="4">
    <source>
        <dbReference type="Proteomes" id="UP001244640"/>
    </source>
</evidence>
<feature type="signal peptide" evidence="2">
    <location>
        <begin position="1"/>
        <end position="18"/>
    </location>
</feature>
<dbReference type="EMBL" id="JAUTBA010000001">
    <property type="protein sequence ID" value="MDQ1151930.1"/>
    <property type="molecule type" value="Genomic_DNA"/>
</dbReference>
<accession>A0ABU0UAR6</accession>
<feature type="chain" id="PRO_5046314081" evidence="2">
    <location>
        <begin position="19"/>
        <end position="49"/>
    </location>
</feature>
<dbReference type="RefSeq" id="WP_209576401.1">
    <property type="nucleotide sequence ID" value="NZ_JAUTBA010000001.1"/>
</dbReference>
<protein>
    <submittedName>
        <fullName evidence="3">Uncharacterized protein</fullName>
    </submittedName>
</protein>
<evidence type="ECO:0000256" key="2">
    <source>
        <dbReference type="SAM" id="SignalP"/>
    </source>
</evidence>
<proteinExistence type="predicted"/>
<evidence type="ECO:0000256" key="1">
    <source>
        <dbReference type="SAM" id="MobiDB-lite"/>
    </source>
</evidence>
<comment type="caution">
    <text evidence="3">The sequence shown here is derived from an EMBL/GenBank/DDBJ whole genome shotgun (WGS) entry which is preliminary data.</text>
</comment>
<dbReference type="Proteomes" id="UP001244640">
    <property type="component" value="Unassembled WGS sequence"/>
</dbReference>
<keyword evidence="4" id="KW-1185">Reference proteome</keyword>
<sequence length="49" mass="5127">MWSLILYILFGIGQPANAQTPTVKAAVSSEADQPGDNGGDTGTVRPPRK</sequence>
<evidence type="ECO:0000313" key="3">
    <source>
        <dbReference type="EMBL" id="MDQ1151930.1"/>
    </source>
</evidence>
<organism evidence="3 4">
    <name type="scientific">Sphingobacterium zeae</name>
    <dbReference type="NCBI Taxonomy" id="1776859"/>
    <lineage>
        <taxon>Bacteria</taxon>
        <taxon>Pseudomonadati</taxon>
        <taxon>Bacteroidota</taxon>
        <taxon>Sphingobacteriia</taxon>
        <taxon>Sphingobacteriales</taxon>
        <taxon>Sphingobacteriaceae</taxon>
        <taxon>Sphingobacterium</taxon>
    </lineage>
</organism>
<keyword evidence="2" id="KW-0732">Signal</keyword>
<reference evidence="3 4" key="1">
    <citation type="submission" date="2023-07" db="EMBL/GenBank/DDBJ databases">
        <title>Functional and genomic diversity of the sorghum phyllosphere microbiome.</title>
        <authorList>
            <person name="Shade A."/>
        </authorList>
    </citation>
    <scope>NUCLEOTIDE SEQUENCE [LARGE SCALE GENOMIC DNA]</scope>
    <source>
        <strain evidence="3 4">SORGH_AS_0892</strain>
    </source>
</reference>
<name>A0ABU0UAR6_9SPHI</name>